<dbReference type="AlphaFoldDB" id="A0A1B6HDR3"/>
<dbReference type="EMBL" id="GECU01034935">
    <property type="protein sequence ID" value="JAS72771.1"/>
    <property type="molecule type" value="Transcribed_RNA"/>
</dbReference>
<organism evidence="1">
    <name type="scientific">Homalodisca liturata</name>
    <dbReference type="NCBI Taxonomy" id="320908"/>
    <lineage>
        <taxon>Eukaryota</taxon>
        <taxon>Metazoa</taxon>
        <taxon>Ecdysozoa</taxon>
        <taxon>Arthropoda</taxon>
        <taxon>Hexapoda</taxon>
        <taxon>Insecta</taxon>
        <taxon>Pterygota</taxon>
        <taxon>Neoptera</taxon>
        <taxon>Paraneoptera</taxon>
        <taxon>Hemiptera</taxon>
        <taxon>Auchenorrhyncha</taxon>
        <taxon>Membracoidea</taxon>
        <taxon>Cicadellidae</taxon>
        <taxon>Cicadellinae</taxon>
        <taxon>Proconiini</taxon>
        <taxon>Homalodisca</taxon>
    </lineage>
</organism>
<proteinExistence type="predicted"/>
<gene>
    <name evidence="1" type="ORF">g.58122</name>
</gene>
<feature type="non-terminal residue" evidence="1">
    <location>
        <position position="1"/>
    </location>
</feature>
<accession>A0A1B6HDR3</accession>
<reference evidence="1" key="1">
    <citation type="submission" date="2015-11" db="EMBL/GenBank/DDBJ databases">
        <title>De novo transcriptome assembly of four potential Pierce s Disease insect vectors from Arizona vineyards.</title>
        <authorList>
            <person name="Tassone E.E."/>
        </authorList>
    </citation>
    <scope>NUCLEOTIDE SEQUENCE</scope>
</reference>
<evidence type="ECO:0000313" key="1">
    <source>
        <dbReference type="EMBL" id="JAS72771.1"/>
    </source>
</evidence>
<feature type="non-terminal residue" evidence="1">
    <location>
        <position position="104"/>
    </location>
</feature>
<sequence length="104" mass="11768">FGSESSFKILLRSSNFRQYEVVYARRLRDGGVEATITDNGTVLYEVFTHFPVKDGDRVMGYNLANANFAAEIGPVAEVLIVRICNDGNREWALKPDYLLDSEFK</sequence>
<name>A0A1B6HDR3_9HEMI</name>
<protein>
    <submittedName>
        <fullName evidence="1">Uncharacterized protein</fullName>
    </submittedName>
</protein>